<feature type="transmembrane region" description="Helical" evidence="1">
    <location>
        <begin position="55"/>
        <end position="75"/>
    </location>
</feature>
<accession>C7MUN8</accession>
<name>C7MUN8_SACVD</name>
<keyword evidence="1" id="KW-0812">Transmembrane</keyword>
<dbReference type="KEGG" id="svi:Svir_05270"/>
<organism evidence="2 3">
    <name type="scientific">Saccharomonospora viridis (strain ATCC 15386 / DSM 43017 / JCM 3036 / CCUG 5913 / NBRC 12207 / NCIMB 9602 / P101)</name>
    <name type="common">Thermoactinomyces viridis</name>
    <dbReference type="NCBI Taxonomy" id="471857"/>
    <lineage>
        <taxon>Bacteria</taxon>
        <taxon>Bacillati</taxon>
        <taxon>Actinomycetota</taxon>
        <taxon>Actinomycetes</taxon>
        <taxon>Pseudonocardiales</taxon>
        <taxon>Pseudonocardiaceae</taxon>
        <taxon>Saccharomonospora</taxon>
    </lineage>
</organism>
<keyword evidence="1" id="KW-1133">Transmembrane helix</keyword>
<protein>
    <submittedName>
        <fullName evidence="2">Uncharacterized protein</fullName>
    </submittedName>
</protein>
<dbReference type="AlphaFoldDB" id="C7MUN8"/>
<evidence type="ECO:0000256" key="1">
    <source>
        <dbReference type="SAM" id="Phobius"/>
    </source>
</evidence>
<evidence type="ECO:0000313" key="3">
    <source>
        <dbReference type="Proteomes" id="UP000000841"/>
    </source>
</evidence>
<feature type="transmembrane region" description="Helical" evidence="1">
    <location>
        <begin position="81"/>
        <end position="107"/>
    </location>
</feature>
<reference evidence="2 3" key="1">
    <citation type="journal article" date="2009" name="Stand. Genomic Sci.">
        <title>Complete genome sequence of Saccharomonospora viridis type strain (P101).</title>
        <authorList>
            <person name="Pati A."/>
            <person name="Sikorski J."/>
            <person name="Nolan M."/>
            <person name="Lapidus A."/>
            <person name="Copeland A."/>
            <person name="Glavina Del Rio T."/>
            <person name="Lucas S."/>
            <person name="Chen F."/>
            <person name="Tice H."/>
            <person name="Pitluck S."/>
            <person name="Cheng J.F."/>
            <person name="Chertkov O."/>
            <person name="Brettin T."/>
            <person name="Han C."/>
            <person name="Detter J.C."/>
            <person name="Kuske C."/>
            <person name="Bruce D."/>
            <person name="Goodwin L."/>
            <person name="Chain P."/>
            <person name="D'haeseleer P."/>
            <person name="Chen A."/>
            <person name="Palaniappan K."/>
            <person name="Ivanova N."/>
            <person name="Mavromatis K."/>
            <person name="Mikhailova N."/>
            <person name="Rohde M."/>
            <person name="Tindall B.J."/>
            <person name="Goker M."/>
            <person name="Bristow J."/>
            <person name="Eisen J.A."/>
            <person name="Markowitz V."/>
            <person name="Hugenholtz P."/>
            <person name="Kyrpides N.C."/>
            <person name="Klenk H.P."/>
        </authorList>
    </citation>
    <scope>NUCLEOTIDE SEQUENCE [LARGE SCALE GENOMIC DNA]</scope>
    <source>
        <strain evidence="3">ATCC 15386 / DSM 43017 / JCM 3036 / NBRC 12207 / P101</strain>
    </source>
</reference>
<sequence>MGVELDTLGNVHLVTLTLQGERLRRTAEWTGGRHPVRNPDRAASRPVTRMFRRPAVVAAMTVVTLLSGAGTASAVQAEPNAMTFGLLGPVGLVAVVLGVLGMAAGVIRQRKKNRTQTATSTVETGAPVGTITVPDTEAGVAVSSRAAD</sequence>
<keyword evidence="3" id="KW-1185">Reference proteome</keyword>
<keyword evidence="1" id="KW-0472">Membrane</keyword>
<dbReference type="EMBL" id="CP001683">
    <property type="protein sequence ID" value="ACU95601.1"/>
    <property type="molecule type" value="Genomic_DNA"/>
</dbReference>
<proteinExistence type="predicted"/>
<dbReference type="Proteomes" id="UP000000841">
    <property type="component" value="Chromosome"/>
</dbReference>
<gene>
    <name evidence="2" type="ordered locus">Svir_05270</name>
</gene>
<dbReference type="eggNOG" id="ENOG50323AW">
    <property type="taxonomic scope" value="Bacteria"/>
</dbReference>
<dbReference type="HOGENOM" id="CLU_1757504_0_0_11"/>
<evidence type="ECO:0000313" key="2">
    <source>
        <dbReference type="EMBL" id="ACU95601.1"/>
    </source>
</evidence>